<dbReference type="RefSeq" id="WP_149796734.1">
    <property type="nucleotide sequence ID" value="NZ_FMYT01000009.1"/>
</dbReference>
<gene>
    <name evidence="10" type="ORF">SAMN04488597_10910</name>
</gene>
<keyword evidence="7" id="KW-0175">Coiled coil</keyword>
<feature type="transmembrane region" description="Helical" evidence="8">
    <location>
        <begin position="274"/>
        <end position="295"/>
    </location>
</feature>
<accession>A0A1G6MN09</accession>
<dbReference type="AlphaFoldDB" id="A0A1G6MN09"/>
<dbReference type="InterPro" id="IPR017475">
    <property type="entry name" value="EPS_sugar_tfrase"/>
</dbReference>
<feature type="transmembrane region" description="Helical" evidence="8">
    <location>
        <begin position="77"/>
        <end position="99"/>
    </location>
</feature>
<evidence type="ECO:0000313" key="11">
    <source>
        <dbReference type="Proteomes" id="UP000324896"/>
    </source>
</evidence>
<dbReference type="PANTHER" id="PTHR30576">
    <property type="entry name" value="COLANIC BIOSYNTHESIS UDP-GLUCOSE LIPID CARRIER TRANSFERASE"/>
    <property type="match status" value="1"/>
</dbReference>
<evidence type="ECO:0000259" key="9">
    <source>
        <dbReference type="Pfam" id="PF02397"/>
    </source>
</evidence>
<evidence type="ECO:0000256" key="1">
    <source>
        <dbReference type="ARBA" id="ARBA00004141"/>
    </source>
</evidence>
<dbReference type="Pfam" id="PF13727">
    <property type="entry name" value="CoA_binding_3"/>
    <property type="match status" value="1"/>
</dbReference>
<name>A0A1G6MN09_9FIRM</name>
<sequence>MKTKELIINTIRIIGDVIFVNLAFLLAFKLRFIGGIPAQNYNDYLNIIPYTSIFSVLLFQMYNLYSNQLKRRLDEVFYTFIPATFIIVLFTGAVTYLTHSLAFPRSVYLMSFPALFVIMVSWRYLTIALERLISKKEEIIVVGRGENTAKLIKNIVHSMHKSYNIKDVIIDDPDYLKDLDFVDFNLSTDLNNLEEKLMEIEADIIFVASNLNEAEKKDAFYAALEKDWEVSLVPEFYEIMLFGSRLEQIGEMPVFEIVPPHNSIGFFFKRLTDIFLASIGLILSLPLTLPAAIAVKLESRGPLFFTQERVSRRGEKFEVYKFRTMVNNAEKNTGPVLAQKNDSRVTKIGKFLRKTRIDEIPQLLNVLKGDMSLVGPRPERPHFVGQFEKEIPHYKYRHFIKTGITGLAQVYGFYDTDAEDKLRMDLLYANKRSFVFDLKILLETLKVIFMGHKAN</sequence>
<proteinExistence type="inferred from homology"/>
<keyword evidence="3 10" id="KW-0808">Transferase</keyword>
<feature type="coiled-coil region" evidence="7">
    <location>
        <begin position="190"/>
        <end position="217"/>
    </location>
</feature>
<evidence type="ECO:0000256" key="7">
    <source>
        <dbReference type="SAM" id="Coils"/>
    </source>
</evidence>
<comment type="subcellular location">
    <subcellularLocation>
        <location evidence="1">Membrane</location>
        <topology evidence="1">Multi-pass membrane protein</topology>
    </subcellularLocation>
</comment>
<feature type="transmembrane region" description="Helical" evidence="8">
    <location>
        <begin position="7"/>
        <end position="27"/>
    </location>
</feature>
<dbReference type="PANTHER" id="PTHR30576:SF0">
    <property type="entry name" value="UNDECAPRENYL-PHOSPHATE N-ACETYLGALACTOSAMINYL 1-PHOSPHATE TRANSFERASE-RELATED"/>
    <property type="match status" value="1"/>
</dbReference>
<feature type="domain" description="Bacterial sugar transferase" evidence="9">
    <location>
        <begin position="269"/>
        <end position="449"/>
    </location>
</feature>
<evidence type="ECO:0000256" key="8">
    <source>
        <dbReference type="SAM" id="Phobius"/>
    </source>
</evidence>
<dbReference type="NCBIfam" id="TIGR03025">
    <property type="entry name" value="EPS_sugtrans"/>
    <property type="match status" value="1"/>
</dbReference>
<dbReference type="EMBL" id="FMYT01000009">
    <property type="protein sequence ID" value="SDC56933.1"/>
    <property type="molecule type" value="Genomic_DNA"/>
</dbReference>
<dbReference type="GO" id="GO:0016020">
    <property type="term" value="C:membrane"/>
    <property type="evidence" value="ECO:0007669"/>
    <property type="project" value="UniProtKB-SubCell"/>
</dbReference>
<evidence type="ECO:0000256" key="5">
    <source>
        <dbReference type="ARBA" id="ARBA00022989"/>
    </source>
</evidence>
<comment type="similarity">
    <text evidence="2">Belongs to the bacterial sugar transferase family.</text>
</comment>
<evidence type="ECO:0000256" key="6">
    <source>
        <dbReference type="ARBA" id="ARBA00023136"/>
    </source>
</evidence>
<dbReference type="Proteomes" id="UP000324896">
    <property type="component" value="Unassembled WGS sequence"/>
</dbReference>
<dbReference type="Gene3D" id="3.40.50.720">
    <property type="entry name" value="NAD(P)-binding Rossmann-like Domain"/>
    <property type="match status" value="1"/>
</dbReference>
<protein>
    <submittedName>
        <fullName evidence="10">Exopolysaccharide biosynthesis polyprenyl glycosylphosphotransferase</fullName>
    </submittedName>
</protein>
<keyword evidence="5 8" id="KW-1133">Transmembrane helix</keyword>
<evidence type="ECO:0000256" key="2">
    <source>
        <dbReference type="ARBA" id="ARBA00006464"/>
    </source>
</evidence>
<keyword evidence="6 8" id="KW-0472">Membrane</keyword>
<dbReference type="Pfam" id="PF02397">
    <property type="entry name" value="Bac_transf"/>
    <property type="match status" value="1"/>
</dbReference>
<evidence type="ECO:0000313" key="10">
    <source>
        <dbReference type="EMBL" id="SDC56933.1"/>
    </source>
</evidence>
<reference evidence="10 11" key="1">
    <citation type="submission" date="2016-10" db="EMBL/GenBank/DDBJ databases">
        <authorList>
            <person name="Varghese N."/>
            <person name="Submissions S."/>
        </authorList>
    </citation>
    <scope>NUCLEOTIDE SEQUENCE [LARGE SCALE GENOMIC DNA]</scope>
    <source>
        <strain evidence="10 11">WG10</strain>
    </source>
</reference>
<evidence type="ECO:0000256" key="4">
    <source>
        <dbReference type="ARBA" id="ARBA00022692"/>
    </source>
</evidence>
<feature type="transmembrane region" description="Helical" evidence="8">
    <location>
        <begin position="105"/>
        <end position="125"/>
    </location>
</feature>
<feature type="transmembrane region" description="Helical" evidence="8">
    <location>
        <begin position="47"/>
        <end position="65"/>
    </location>
</feature>
<dbReference type="InterPro" id="IPR003362">
    <property type="entry name" value="Bact_transf"/>
</dbReference>
<dbReference type="GO" id="GO:0016780">
    <property type="term" value="F:phosphotransferase activity, for other substituted phosphate groups"/>
    <property type="evidence" value="ECO:0007669"/>
    <property type="project" value="TreeGrafter"/>
</dbReference>
<evidence type="ECO:0000256" key="3">
    <source>
        <dbReference type="ARBA" id="ARBA00022679"/>
    </source>
</evidence>
<organism evidence="10 11">
    <name type="scientific">Halanaerobium congolense</name>
    <dbReference type="NCBI Taxonomy" id="54121"/>
    <lineage>
        <taxon>Bacteria</taxon>
        <taxon>Bacillati</taxon>
        <taxon>Bacillota</taxon>
        <taxon>Clostridia</taxon>
        <taxon>Halanaerobiales</taxon>
        <taxon>Halanaerobiaceae</taxon>
        <taxon>Halanaerobium</taxon>
    </lineage>
</organism>
<keyword evidence="4 8" id="KW-0812">Transmembrane</keyword>